<evidence type="ECO:0000259" key="1">
    <source>
        <dbReference type="Pfam" id="PF13966"/>
    </source>
</evidence>
<sequence length="151" mass="17063">MTGSPCTKLPWECPAPLKVKHLVQSHKECRLCNRDPESVAHIAFNCSFAKQVWRSILSWVGMPIVLPPAIPSVDVWWEHLCSLLPENKRKALDTLFVLIVWHLWLERNARILREGEKMTSAQLTAKIEQKALEWIGAGAKDLGSLLFAASL</sequence>
<proteinExistence type="predicted"/>
<gene>
    <name evidence="2" type="ORF">HU200_067557</name>
</gene>
<keyword evidence="3" id="KW-1185">Reference proteome</keyword>
<feature type="domain" description="Reverse transcriptase zinc-binding" evidence="1">
    <location>
        <begin position="22"/>
        <end position="53"/>
    </location>
</feature>
<dbReference type="InterPro" id="IPR026960">
    <property type="entry name" value="RVT-Znf"/>
</dbReference>
<reference evidence="2" key="1">
    <citation type="submission" date="2020-07" db="EMBL/GenBank/DDBJ databases">
        <title>Genome sequence and genetic diversity analysis of an under-domesticated orphan crop, white fonio (Digitaria exilis).</title>
        <authorList>
            <person name="Bennetzen J.L."/>
            <person name="Chen S."/>
            <person name="Ma X."/>
            <person name="Wang X."/>
            <person name="Yssel A.E.J."/>
            <person name="Chaluvadi S.R."/>
            <person name="Johnson M."/>
            <person name="Gangashetty P."/>
            <person name="Hamidou F."/>
            <person name="Sanogo M.D."/>
            <person name="Zwaenepoel A."/>
            <person name="Wallace J."/>
            <person name="Van De Peer Y."/>
            <person name="Van Deynze A."/>
        </authorList>
    </citation>
    <scope>NUCLEOTIDE SEQUENCE</scope>
    <source>
        <tissue evidence="2">Leaves</tissue>
    </source>
</reference>
<evidence type="ECO:0000313" key="3">
    <source>
        <dbReference type="Proteomes" id="UP000636709"/>
    </source>
</evidence>
<accession>A0A835A5N3</accession>
<evidence type="ECO:0000313" key="2">
    <source>
        <dbReference type="EMBL" id="KAF8641856.1"/>
    </source>
</evidence>
<dbReference type="OrthoDB" id="677550at2759"/>
<dbReference type="AlphaFoldDB" id="A0A835A5N3"/>
<dbReference type="EMBL" id="JACEFO010003304">
    <property type="protein sequence ID" value="KAF8641856.1"/>
    <property type="molecule type" value="Genomic_DNA"/>
</dbReference>
<comment type="caution">
    <text evidence="2">The sequence shown here is derived from an EMBL/GenBank/DDBJ whole genome shotgun (WGS) entry which is preliminary data.</text>
</comment>
<name>A0A835A5N3_9POAL</name>
<organism evidence="2 3">
    <name type="scientific">Digitaria exilis</name>
    <dbReference type="NCBI Taxonomy" id="1010633"/>
    <lineage>
        <taxon>Eukaryota</taxon>
        <taxon>Viridiplantae</taxon>
        <taxon>Streptophyta</taxon>
        <taxon>Embryophyta</taxon>
        <taxon>Tracheophyta</taxon>
        <taxon>Spermatophyta</taxon>
        <taxon>Magnoliopsida</taxon>
        <taxon>Liliopsida</taxon>
        <taxon>Poales</taxon>
        <taxon>Poaceae</taxon>
        <taxon>PACMAD clade</taxon>
        <taxon>Panicoideae</taxon>
        <taxon>Panicodae</taxon>
        <taxon>Paniceae</taxon>
        <taxon>Anthephorinae</taxon>
        <taxon>Digitaria</taxon>
    </lineage>
</organism>
<dbReference type="Proteomes" id="UP000636709">
    <property type="component" value="Unassembled WGS sequence"/>
</dbReference>
<dbReference type="PANTHER" id="PTHR33116:SF78">
    <property type="entry name" value="OS12G0587133 PROTEIN"/>
    <property type="match status" value="1"/>
</dbReference>
<dbReference type="PANTHER" id="PTHR33116">
    <property type="entry name" value="REVERSE TRANSCRIPTASE ZINC-BINDING DOMAIN-CONTAINING PROTEIN-RELATED-RELATED"/>
    <property type="match status" value="1"/>
</dbReference>
<dbReference type="Pfam" id="PF13966">
    <property type="entry name" value="zf-RVT"/>
    <property type="match status" value="1"/>
</dbReference>
<protein>
    <recommendedName>
        <fullName evidence="1">Reverse transcriptase zinc-binding domain-containing protein</fullName>
    </recommendedName>
</protein>